<evidence type="ECO:0000313" key="1">
    <source>
        <dbReference type="EMBL" id="MPM45820.1"/>
    </source>
</evidence>
<dbReference type="AlphaFoldDB" id="A0A644ZXX1"/>
<reference evidence="1" key="1">
    <citation type="submission" date="2019-08" db="EMBL/GenBank/DDBJ databases">
        <authorList>
            <person name="Kucharzyk K."/>
            <person name="Murdoch R.W."/>
            <person name="Higgins S."/>
            <person name="Loffler F."/>
        </authorList>
    </citation>
    <scope>NUCLEOTIDE SEQUENCE</scope>
</reference>
<dbReference type="EMBL" id="VSSQ01011028">
    <property type="protein sequence ID" value="MPM45820.1"/>
    <property type="molecule type" value="Genomic_DNA"/>
</dbReference>
<organism evidence="1">
    <name type="scientific">bioreactor metagenome</name>
    <dbReference type="NCBI Taxonomy" id="1076179"/>
    <lineage>
        <taxon>unclassified sequences</taxon>
        <taxon>metagenomes</taxon>
        <taxon>ecological metagenomes</taxon>
    </lineage>
</organism>
<gene>
    <name evidence="1" type="ORF">SDC9_92512</name>
</gene>
<accession>A0A644ZXX1</accession>
<comment type="caution">
    <text evidence="1">The sequence shown here is derived from an EMBL/GenBank/DDBJ whole genome shotgun (WGS) entry which is preliminary data.</text>
</comment>
<name>A0A644ZXX1_9ZZZZ</name>
<proteinExistence type="predicted"/>
<protein>
    <submittedName>
        <fullName evidence="1">Uncharacterized protein</fullName>
    </submittedName>
</protein>
<sequence>MEAYDRGKQFHFIIVGLEQVVDEPIVFSEPGSMKGKFRKINRRELLKAKMNELTNSASIMEAETGVPFGNDKPVYRDLIERDYR</sequence>